<accession>A0ABV8X801</accession>
<gene>
    <name evidence="10" type="ORF">ACFOZY_14990</name>
</gene>
<name>A0ABV8X801_9LACT</name>
<dbReference type="SUPFAM" id="SSF53187">
    <property type="entry name" value="Zn-dependent exopeptidases"/>
    <property type="match status" value="1"/>
</dbReference>
<keyword evidence="3" id="KW-0645">Protease</keyword>
<dbReference type="Proteomes" id="UP001595817">
    <property type="component" value="Unassembled WGS sequence"/>
</dbReference>
<dbReference type="Pfam" id="PF00246">
    <property type="entry name" value="Peptidase_M14"/>
    <property type="match status" value="1"/>
</dbReference>
<evidence type="ECO:0000256" key="8">
    <source>
        <dbReference type="SAM" id="SignalP"/>
    </source>
</evidence>
<evidence type="ECO:0000256" key="6">
    <source>
        <dbReference type="ARBA" id="ARBA00023049"/>
    </source>
</evidence>
<comment type="caution">
    <text evidence="10">The sequence shown here is derived from an EMBL/GenBank/DDBJ whole genome shotgun (WGS) entry which is preliminary data.</text>
</comment>
<proteinExistence type="inferred from homology"/>
<protein>
    <submittedName>
        <fullName evidence="10">M14 family zinc carboxypeptidase</fullName>
    </submittedName>
</protein>
<dbReference type="Gene3D" id="3.40.630.10">
    <property type="entry name" value="Zn peptidases"/>
    <property type="match status" value="1"/>
</dbReference>
<comment type="caution">
    <text evidence="7">Lacks conserved residue(s) required for the propagation of feature annotation.</text>
</comment>
<dbReference type="PANTHER" id="PTHR11705:SF143">
    <property type="entry name" value="SLL0236 PROTEIN"/>
    <property type="match status" value="1"/>
</dbReference>
<dbReference type="PROSITE" id="PS52035">
    <property type="entry name" value="PEPTIDASE_M14"/>
    <property type="match status" value="1"/>
</dbReference>
<dbReference type="RefSeq" id="WP_378156940.1">
    <property type="nucleotide sequence ID" value="NZ_JBHSEC010000022.1"/>
</dbReference>
<dbReference type="EMBL" id="JBHSEC010000022">
    <property type="protein sequence ID" value="MFC4411696.1"/>
    <property type="molecule type" value="Genomic_DNA"/>
</dbReference>
<comment type="cofactor">
    <cofactor evidence="1">
        <name>Zn(2+)</name>
        <dbReference type="ChEBI" id="CHEBI:29105"/>
    </cofactor>
</comment>
<keyword evidence="10" id="KW-0121">Carboxypeptidase</keyword>
<keyword evidence="5" id="KW-0862">Zinc</keyword>
<dbReference type="GO" id="GO:0004180">
    <property type="term" value="F:carboxypeptidase activity"/>
    <property type="evidence" value="ECO:0007669"/>
    <property type="project" value="UniProtKB-KW"/>
</dbReference>
<evidence type="ECO:0000259" key="9">
    <source>
        <dbReference type="PROSITE" id="PS52035"/>
    </source>
</evidence>
<evidence type="ECO:0000313" key="11">
    <source>
        <dbReference type="Proteomes" id="UP001595817"/>
    </source>
</evidence>
<organism evidence="10 11">
    <name type="scientific">Chungangia koreensis</name>
    <dbReference type="NCBI Taxonomy" id="752657"/>
    <lineage>
        <taxon>Bacteria</taxon>
        <taxon>Bacillati</taxon>
        <taxon>Bacillota</taxon>
        <taxon>Bacilli</taxon>
        <taxon>Lactobacillales</taxon>
        <taxon>Chungangia</taxon>
    </lineage>
</organism>
<evidence type="ECO:0000256" key="3">
    <source>
        <dbReference type="ARBA" id="ARBA00022670"/>
    </source>
</evidence>
<feature type="signal peptide" evidence="8">
    <location>
        <begin position="1"/>
        <end position="25"/>
    </location>
</feature>
<keyword evidence="4" id="KW-0378">Hydrolase</keyword>
<sequence>MRKRKFVSTMGAIALAASLATPVLAEGQPSPATPEQQVLSVEGFTNHAQLSKKLQQLVQNSQGKVAVEAAGYSNQGREIWKATVGSGEKVILINSEIHGNEPVGTESLLSLLQFLGGNSPEAEKIREEVTVVALPKMNPDASELSRRGNVMSWQEVVEDFPQLGNASAPWNYYTYKNSFFDYESQPGFDVNRDFNPDLNYVPKAEDFPGNSSTAGWYITPESQTVRDVYKSLVEEYGKVEVFVDLHHQAPYYEVDGTDDLVTFSISGQFVPNPTTEAGSKYAEYADNYNYDFSRQLNVAVFDALQTGNSPFKNITLYPQSLDLPGTALGTFALNGSGTVLFEVRGQTQSFGQKKKGQLVKAVERGLLGIVTGVTDGSVYEIDPEEYESIPLTKGRQ</sequence>
<keyword evidence="8" id="KW-0732">Signal</keyword>
<feature type="chain" id="PRO_5046045488" evidence="8">
    <location>
        <begin position="26"/>
        <end position="396"/>
    </location>
</feature>
<dbReference type="SMART" id="SM00631">
    <property type="entry name" value="Zn_pept"/>
    <property type="match status" value="1"/>
</dbReference>
<evidence type="ECO:0000256" key="1">
    <source>
        <dbReference type="ARBA" id="ARBA00001947"/>
    </source>
</evidence>
<dbReference type="PANTHER" id="PTHR11705">
    <property type="entry name" value="PROTEASE FAMILY M14 CARBOXYPEPTIDASE A,B"/>
    <property type="match status" value="1"/>
</dbReference>
<evidence type="ECO:0000256" key="2">
    <source>
        <dbReference type="ARBA" id="ARBA00005988"/>
    </source>
</evidence>
<evidence type="ECO:0000256" key="4">
    <source>
        <dbReference type="ARBA" id="ARBA00022801"/>
    </source>
</evidence>
<evidence type="ECO:0000256" key="7">
    <source>
        <dbReference type="PROSITE-ProRule" id="PRU01379"/>
    </source>
</evidence>
<dbReference type="InterPro" id="IPR000834">
    <property type="entry name" value="Peptidase_M14"/>
</dbReference>
<reference evidence="11" key="1">
    <citation type="journal article" date="2019" name="Int. J. Syst. Evol. Microbiol.">
        <title>The Global Catalogue of Microorganisms (GCM) 10K type strain sequencing project: providing services to taxonomists for standard genome sequencing and annotation.</title>
        <authorList>
            <consortium name="The Broad Institute Genomics Platform"/>
            <consortium name="The Broad Institute Genome Sequencing Center for Infectious Disease"/>
            <person name="Wu L."/>
            <person name="Ma J."/>
        </authorList>
    </citation>
    <scope>NUCLEOTIDE SEQUENCE [LARGE SCALE GENOMIC DNA]</scope>
    <source>
        <strain evidence="11">CCUG 59778</strain>
    </source>
</reference>
<keyword evidence="11" id="KW-1185">Reference proteome</keyword>
<keyword evidence="6" id="KW-0482">Metalloprotease</keyword>
<feature type="domain" description="Peptidase M14" evidence="9">
    <location>
        <begin position="43"/>
        <end position="396"/>
    </location>
</feature>
<evidence type="ECO:0000256" key="5">
    <source>
        <dbReference type="ARBA" id="ARBA00022833"/>
    </source>
</evidence>
<comment type="similarity">
    <text evidence="2 7">Belongs to the peptidase M14 family.</text>
</comment>
<evidence type="ECO:0000313" key="10">
    <source>
        <dbReference type="EMBL" id="MFC4411696.1"/>
    </source>
</evidence>